<evidence type="ECO:0000313" key="2">
    <source>
        <dbReference type="Proteomes" id="UP000077381"/>
    </source>
</evidence>
<evidence type="ECO:0008006" key="3">
    <source>
        <dbReference type="Google" id="ProtNLM"/>
    </source>
</evidence>
<keyword evidence="2" id="KW-1185">Reference proteome</keyword>
<dbReference type="PATRIC" id="fig|1716141.3.peg.4301"/>
<proteinExistence type="predicted"/>
<dbReference type="AlphaFoldDB" id="A0A177HP05"/>
<sequence length="185" mass="20145">MGVPVRDTSGPVRERMLGIYLNDHVAGATGGVELVRRMVKEHRDTAYGPDLEGLATEIAQDRHALLRLLADLDVPARRYKMYGAWLAEKAGRVKPNGRLRRRSGLTVVIELEALRVGVEGKALLWRSLLAAAARDSRLDARRLQELLDRARTQTEVLDSLHSRATSALLSPGPSAPVGVQAGVAS</sequence>
<comment type="caution">
    <text evidence="1">The sequence shown here is derived from an EMBL/GenBank/DDBJ whole genome shotgun (WGS) entry which is preliminary data.</text>
</comment>
<dbReference type="STRING" id="1716141.STSP_40870"/>
<dbReference type="Proteomes" id="UP000077381">
    <property type="component" value="Unassembled WGS sequence"/>
</dbReference>
<organism evidence="1 2">
    <name type="scientific">Streptomyces jeddahensis</name>
    <dbReference type="NCBI Taxonomy" id="1716141"/>
    <lineage>
        <taxon>Bacteria</taxon>
        <taxon>Bacillati</taxon>
        <taxon>Actinomycetota</taxon>
        <taxon>Actinomycetes</taxon>
        <taxon>Kitasatosporales</taxon>
        <taxon>Streptomycetaceae</taxon>
        <taxon>Streptomyces</taxon>
    </lineage>
</organism>
<dbReference type="OrthoDB" id="5504890at2"/>
<dbReference type="RefSeq" id="WP_067279749.1">
    <property type="nucleotide sequence ID" value="NZ_LOHS01000088.1"/>
</dbReference>
<dbReference type="EMBL" id="LOHS01000088">
    <property type="protein sequence ID" value="OAH12741.1"/>
    <property type="molecule type" value="Genomic_DNA"/>
</dbReference>
<evidence type="ECO:0000313" key="1">
    <source>
        <dbReference type="EMBL" id="OAH12741.1"/>
    </source>
</evidence>
<accession>A0A177HP05</accession>
<protein>
    <recommendedName>
        <fullName evidence="3">DUF305 domain-containing protein</fullName>
    </recommendedName>
</protein>
<name>A0A177HP05_9ACTN</name>
<reference evidence="1 2" key="1">
    <citation type="submission" date="2015-12" db="EMBL/GenBank/DDBJ databases">
        <title>Genome sequence of Streptomyces sp. G25.</title>
        <authorList>
            <person name="Poehlein A."/>
            <person name="Roettig A."/>
            <person name="Hiessl S."/>
            <person name="Hauschild P."/>
            <person name="Schauer J."/>
            <person name="Madkour M.H."/>
            <person name="Al-Ansari A.M."/>
            <person name="Almakishah N.H."/>
            <person name="Steinbuechel A."/>
            <person name="Daniel R."/>
        </authorList>
    </citation>
    <scope>NUCLEOTIDE SEQUENCE [LARGE SCALE GENOMIC DNA]</scope>
    <source>
        <strain evidence="2">G25(2015)</strain>
    </source>
</reference>
<gene>
    <name evidence="1" type="ORF">STSP_40870</name>
</gene>